<organism evidence="2 3">
    <name type="scientific">Orchesella cincta</name>
    <name type="common">Springtail</name>
    <name type="synonym">Podura cincta</name>
    <dbReference type="NCBI Taxonomy" id="48709"/>
    <lineage>
        <taxon>Eukaryota</taxon>
        <taxon>Metazoa</taxon>
        <taxon>Ecdysozoa</taxon>
        <taxon>Arthropoda</taxon>
        <taxon>Hexapoda</taxon>
        <taxon>Collembola</taxon>
        <taxon>Entomobryomorpha</taxon>
        <taxon>Entomobryoidea</taxon>
        <taxon>Orchesellidae</taxon>
        <taxon>Orchesellinae</taxon>
        <taxon>Orchesella</taxon>
    </lineage>
</organism>
<feature type="signal peptide" evidence="1">
    <location>
        <begin position="1"/>
        <end position="20"/>
    </location>
</feature>
<gene>
    <name evidence="2" type="ORF">Ocin01_19291</name>
</gene>
<evidence type="ECO:0000313" key="2">
    <source>
        <dbReference type="EMBL" id="ODM87391.1"/>
    </source>
</evidence>
<dbReference type="Proteomes" id="UP000094527">
    <property type="component" value="Unassembled WGS sequence"/>
</dbReference>
<dbReference type="AlphaFoldDB" id="A0A1D2M3A2"/>
<evidence type="ECO:0008006" key="4">
    <source>
        <dbReference type="Google" id="ProtNLM"/>
    </source>
</evidence>
<comment type="caution">
    <text evidence="2">The sequence shown here is derived from an EMBL/GenBank/DDBJ whole genome shotgun (WGS) entry which is preliminary data.</text>
</comment>
<dbReference type="EMBL" id="LJIJ01005424">
    <property type="protein sequence ID" value="ODM87391.1"/>
    <property type="molecule type" value="Genomic_DNA"/>
</dbReference>
<sequence length="122" mass="13337">MKYLHHLFLVIGAFAVPISTQTTKFFTQQALNKNFSLDTPVYSSCGGVLNDSLAAITYESVETIHTYERCVWTIRSSGAAGYSLDVLSFGLEVNPDRTGIIASCLNANDIQLIQTSVDKLAQ</sequence>
<reference evidence="2 3" key="1">
    <citation type="journal article" date="2016" name="Genome Biol. Evol.">
        <title>Gene Family Evolution Reflects Adaptation to Soil Environmental Stressors in the Genome of the Collembolan Orchesella cincta.</title>
        <authorList>
            <person name="Faddeeva-Vakhrusheva A."/>
            <person name="Derks M.F."/>
            <person name="Anvar S.Y."/>
            <person name="Agamennone V."/>
            <person name="Suring W."/>
            <person name="Smit S."/>
            <person name="van Straalen N.M."/>
            <person name="Roelofs D."/>
        </authorList>
    </citation>
    <scope>NUCLEOTIDE SEQUENCE [LARGE SCALE GENOMIC DNA]</scope>
    <source>
        <tissue evidence="2">Mixed pool</tissue>
    </source>
</reference>
<evidence type="ECO:0000256" key="1">
    <source>
        <dbReference type="SAM" id="SignalP"/>
    </source>
</evidence>
<protein>
    <recommendedName>
        <fullName evidence="4">CUB domain-containing protein</fullName>
    </recommendedName>
</protein>
<accession>A0A1D2M3A2</accession>
<feature type="chain" id="PRO_5008903426" description="CUB domain-containing protein" evidence="1">
    <location>
        <begin position="21"/>
        <end position="122"/>
    </location>
</feature>
<name>A0A1D2M3A2_ORCCI</name>
<keyword evidence="1" id="KW-0732">Signal</keyword>
<proteinExistence type="predicted"/>
<keyword evidence="3" id="KW-1185">Reference proteome</keyword>
<evidence type="ECO:0000313" key="3">
    <source>
        <dbReference type="Proteomes" id="UP000094527"/>
    </source>
</evidence>